<reference evidence="3 4" key="1">
    <citation type="journal article" date="2019" name="Sci. Rep.">
        <title>Orb-weaving spider Araneus ventricosus genome elucidates the spidroin gene catalogue.</title>
        <authorList>
            <person name="Kono N."/>
            <person name="Nakamura H."/>
            <person name="Ohtoshi R."/>
            <person name="Moran D.A.P."/>
            <person name="Shinohara A."/>
            <person name="Yoshida Y."/>
            <person name="Fujiwara M."/>
            <person name="Mori M."/>
            <person name="Tomita M."/>
            <person name="Arakawa K."/>
        </authorList>
    </citation>
    <scope>NUCLEOTIDE SEQUENCE [LARGE SCALE GENOMIC DNA]</scope>
</reference>
<dbReference type="Proteomes" id="UP000499080">
    <property type="component" value="Unassembled WGS sequence"/>
</dbReference>
<evidence type="ECO:0000313" key="2">
    <source>
        <dbReference type="EMBL" id="GBM34102.1"/>
    </source>
</evidence>
<sequence length="151" mass="16465">MSLSGIMTTYVTQFTSAQQYSQACLHDIPAYIGAYTLTSRSQAAGSQEWTVFLVRREANIVGSSWNTNGCAAHVRTCSNVVRLSPQISNEPMIESVNQGVSNHRCLVHSPSDVSNRCNNSSAEAGVLMVVTGRGPTPSERGMRSRSPWWVQ</sequence>
<proteinExistence type="predicted"/>
<protein>
    <submittedName>
        <fullName evidence="3">Uncharacterized protein</fullName>
    </submittedName>
</protein>
<feature type="region of interest" description="Disordered" evidence="1">
    <location>
        <begin position="132"/>
        <end position="151"/>
    </location>
</feature>
<dbReference type="AlphaFoldDB" id="A0A4Y2EZY5"/>
<evidence type="ECO:0000256" key="1">
    <source>
        <dbReference type="SAM" id="MobiDB-lite"/>
    </source>
</evidence>
<organism evidence="3 4">
    <name type="scientific">Araneus ventricosus</name>
    <name type="common">Orbweaver spider</name>
    <name type="synonym">Epeira ventricosa</name>
    <dbReference type="NCBI Taxonomy" id="182803"/>
    <lineage>
        <taxon>Eukaryota</taxon>
        <taxon>Metazoa</taxon>
        <taxon>Ecdysozoa</taxon>
        <taxon>Arthropoda</taxon>
        <taxon>Chelicerata</taxon>
        <taxon>Arachnida</taxon>
        <taxon>Araneae</taxon>
        <taxon>Araneomorphae</taxon>
        <taxon>Entelegynae</taxon>
        <taxon>Araneoidea</taxon>
        <taxon>Araneidae</taxon>
        <taxon>Araneus</taxon>
    </lineage>
</organism>
<keyword evidence="4" id="KW-1185">Reference proteome</keyword>
<evidence type="ECO:0000313" key="3">
    <source>
        <dbReference type="EMBL" id="GBM34107.1"/>
    </source>
</evidence>
<dbReference type="EMBL" id="BGPR01094274">
    <property type="protein sequence ID" value="GBM34107.1"/>
    <property type="molecule type" value="Genomic_DNA"/>
</dbReference>
<evidence type="ECO:0000313" key="4">
    <source>
        <dbReference type="Proteomes" id="UP000499080"/>
    </source>
</evidence>
<gene>
    <name evidence="2" type="ORF">AVEN_41242_1</name>
    <name evidence="3" type="ORF">AVEN_49968_1</name>
</gene>
<comment type="caution">
    <text evidence="3">The sequence shown here is derived from an EMBL/GenBank/DDBJ whole genome shotgun (WGS) entry which is preliminary data.</text>
</comment>
<dbReference type="EMBL" id="BGPR01094273">
    <property type="protein sequence ID" value="GBM34102.1"/>
    <property type="molecule type" value="Genomic_DNA"/>
</dbReference>
<name>A0A4Y2EZY5_ARAVE</name>
<accession>A0A4Y2EZY5</accession>